<evidence type="ECO:0000259" key="7">
    <source>
        <dbReference type="Pfam" id="PF01694"/>
    </source>
</evidence>
<evidence type="ECO:0000313" key="8">
    <source>
        <dbReference type="EMBL" id="KAK4276785.1"/>
    </source>
</evidence>
<feature type="transmembrane region" description="Helical" evidence="6">
    <location>
        <begin position="141"/>
        <end position="166"/>
    </location>
</feature>
<sequence length="399" mass="44623">MTESFKAWERELSPGKSSAKSFTTEHELIDVKATLPKFHDEITDDHQEWRISFSKSGSRRRGDTWIISVFVILHAGVFIATMLVNDCWTNSHGDCFLKGLGRLSFQLLSENPLLGPSESKLDEMGALRRTFLTEYRQTWRLFTFSVLHAGAIHLVINICSMLFVGIHLEREFGPLRIGIIYILSSFVGSLVASLFVQNIPAVGASGALYGLLGSMLSMLIWNRKYFTNKIAVSALLVSVFVLNFTLGLLPYVDNFSSIGGFISGFLLGSSLLVSPQLAPNKAGLIDYGLKSYIKQKLKRYLDRPIMRIVSLVLLCLIVAGCVVALHFGINISDYCQWCRYIDCVPSRRWHCQNTGTSCVAMVNDAQLTLTCTRNGNFRIFPYTNISTARQNDLCTLICL</sequence>
<comment type="catalytic activity">
    <reaction evidence="6">
        <text>Cleaves type-1 transmembrane domains using a catalytic dyad composed of serine and histidine that are contributed by different transmembrane domains.</text>
        <dbReference type="EC" id="3.4.21.105"/>
    </reaction>
</comment>
<feature type="domain" description="Peptidase S54 rhomboid" evidence="7">
    <location>
        <begin position="136"/>
        <end position="270"/>
    </location>
</feature>
<dbReference type="GO" id="GO:0016020">
    <property type="term" value="C:membrane"/>
    <property type="evidence" value="ECO:0007669"/>
    <property type="project" value="UniProtKB-SubCell"/>
</dbReference>
<dbReference type="AlphaFoldDB" id="A0AAE1KL79"/>
<evidence type="ECO:0000256" key="2">
    <source>
        <dbReference type="ARBA" id="ARBA00009045"/>
    </source>
</evidence>
<evidence type="ECO:0000256" key="4">
    <source>
        <dbReference type="ARBA" id="ARBA00022989"/>
    </source>
</evidence>
<dbReference type="Gene3D" id="1.20.1540.10">
    <property type="entry name" value="Rhomboid-like"/>
    <property type="match status" value="1"/>
</dbReference>
<dbReference type="GO" id="GO:0004252">
    <property type="term" value="F:serine-type endopeptidase activity"/>
    <property type="evidence" value="ECO:0007669"/>
    <property type="project" value="InterPro"/>
</dbReference>
<evidence type="ECO:0000256" key="1">
    <source>
        <dbReference type="ARBA" id="ARBA00004141"/>
    </source>
</evidence>
<evidence type="ECO:0000256" key="3">
    <source>
        <dbReference type="ARBA" id="ARBA00022692"/>
    </source>
</evidence>
<dbReference type="PANTHER" id="PTHR22936">
    <property type="entry name" value="RHOMBOID-RELATED"/>
    <property type="match status" value="1"/>
</dbReference>
<gene>
    <name evidence="8" type="ORF">QN277_014893</name>
</gene>
<dbReference type="PANTHER" id="PTHR22936:SF75">
    <property type="entry name" value="RHOMBOID-LIKE PROTEIN 8"/>
    <property type="match status" value="1"/>
</dbReference>
<feature type="transmembrane region" description="Helical" evidence="6">
    <location>
        <begin position="178"/>
        <end position="196"/>
    </location>
</feature>
<dbReference type="InterPro" id="IPR035952">
    <property type="entry name" value="Rhomboid-like_sf"/>
</dbReference>
<organism evidence="8 9">
    <name type="scientific">Acacia crassicarpa</name>
    <name type="common">northern wattle</name>
    <dbReference type="NCBI Taxonomy" id="499986"/>
    <lineage>
        <taxon>Eukaryota</taxon>
        <taxon>Viridiplantae</taxon>
        <taxon>Streptophyta</taxon>
        <taxon>Embryophyta</taxon>
        <taxon>Tracheophyta</taxon>
        <taxon>Spermatophyta</taxon>
        <taxon>Magnoliopsida</taxon>
        <taxon>eudicotyledons</taxon>
        <taxon>Gunneridae</taxon>
        <taxon>Pentapetalae</taxon>
        <taxon>rosids</taxon>
        <taxon>fabids</taxon>
        <taxon>Fabales</taxon>
        <taxon>Fabaceae</taxon>
        <taxon>Caesalpinioideae</taxon>
        <taxon>mimosoid clade</taxon>
        <taxon>Acacieae</taxon>
        <taxon>Acacia</taxon>
    </lineage>
</organism>
<keyword evidence="6" id="KW-0378">Hydrolase</keyword>
<dbReference type="Pfam" id="PF01694">
    <property type="entry name" value="Rhomboid"/>
    <property type="match status" value="1"/>
</dbReference>
<dbReference type="Proteomes" id="UP001293593">
    <property type="component" value="Unassembled WGS sequence"/>
</dbReference>
<comment type="subcellular location">
    <subcellularLocation>
        <location evidence="1 6">Membrane</location>
        <topology evidence="1 6">Multi-pass membrane protein</topology>
    </subcellularLocation>
</comment>
<keyword evidence="9" id="KW-1185">Reference proteome</keyword>
<reference evidence="8" key="1">
    <citation type="submission" date="2023-10" db="EMBL/GenBank/DDBJ databases">
        <title>Chromosome-level genome of the transformable northern wattle, Acacia crassicarpa.</title>
        <authorList>
            <person name="Massaro I."/>
            <person name="Sinha N.R."/>
            <person name="Poethig S."/>
            <person name="Leichty A.R."/>
        </authorList>
    </citation>
    <scope>NUCLEOTIDE SEQUENCE</scope>
    <source>
        <strain evidence="8">Acra3RX</strain>
        <tissue evidence="8">Leaf</tissue>
    </source>
</reference>
<keyword evidence="5 6" id="KW-0472">Membrane</keyword>
<comment type="caution">
    <text evidence="6">Lacks conserved residue(s) required for the propagation of feature annotation.</text>
</comment>
<comment type="similarity">
    <text evidence="2 6">Belongs to the peptidase S54 family.</text>
</comment>
<keyword evidence="6" id="KW-0645">Protease</keyword>
<dbReference type="GO" id="GO:0006508">
    <property type="term" value="P:proteolysis"/>
    <property type="evidence" value="ECO:0007669"/>
    <property type="project" value="UniProtKB-KW"/>
</dbReference>
<feature type="transmembrane region" description="Helical" evidence="6">
    <location>
        <begin position="230"/>
        <end position="249"/>
    </location>
</feature>
<keyword evidence="3 6" id="KW-0812">Transmembrane</keyword>
<feature type="transmembrane region" description="Helical" evidence="6">
    <location>
        <begin position="202"/>
        <end position="221"/>
    </location>
</feature>
<protein>
    <recommendedName>
        <fullName evidence="6">RHOMBOID-like protein</fullName>
        <ecNumber evidence="6">3.4.21.105</ecNumber>
    </recommendedName>
</protein>
<dbReference type="EMBL" id="JAWXYG010000003">
    <property type="protein sequence ID" value="KAK4276785.1"/>
    <property type="molecule type" value="Genomic_DNA"/>
</dbReference>
<comment type="function">
    <text evidence="6">Serine protease involved in intramembrane proteolysis.</text>
</comment>
<proteinExistence type="inferred from homology"/>
<dbReference type="EC" id="3.4.21.105" evidence="6"/>
<comment type="caution">
    <text evidence="8">The sequence shown here is derived from an EMBL/GenBank/DDBJ whole genome shotgun (WGS) entry which is preliminary data.</text>
</comment>
<feature type="transmembrane region" description="Helical" evidence="6">
    <location>
        <begin position="65"/>
        <end position="84"/>
    </location>
</feature>
<evidence type="ECO:0000256" key="6">
    <source>
        <dbReference type="RuleBase" id="RU362115"/>
    </source>
</evidence>
<evidence type="ECO:0000256" key="5">
    <source>
        <dbReference type="ARBA" id="ARBA00023136"/>
    </source>
</evidence>
<evidence type="ECO:0000313" key="9">
    <source>
        <dbReference type="Proteomes" id="UP001293593"/>
    </source>
</evidence>
<keyword evidence="6" id="KW-0720">Serine protease</keyword>
<dbReference type="InterPro" id="IPR022764">
    <property type="entry name" value="Peptidase_S54_rhomboid_dom"/>
</dbReference>
<name>A0AAE1KL79_9FABA</name>
<dbReference type="SUPFAM" id="SSF144091">
    <property type="entry name" value="Rhomboid-like"/>
    <property type="match status" value="1"/>
</dbReference>
<feature type="transmembrane region" description="Helical" evidence="6">
    <location>
        <begin position="305"/>
        <end position="329"/>
    </location>
</feature>
<accession>A0AAE1KL79</accession>
<dbReference type="InterPro" id="IPR002610">
    <property type="entry name" value="Peptidase_S54_rhomboid-like"/>
</dbReference>
<keyword evidence="4 6" id="KW-1133">Transmembrane helix</keyword>